<accession>A0A7D5ZBD4</accession>
<dbReference type="KEGG" id="cfon:HZU75_01670"/>
<evidence type="ECO:0000256" key="2">
    <source>
        <dbReference type="ARBA" id="ARBA00005215"/>
    </source>
</evidence>
<comment type="similarity">
    <text evidence="3 9 10">Belongs to the FBPase class 1 family.</text>
</comment>
<dbReference type="EC" id="3.1.3.11" evidence="9"/>
<dbReference type="GO" id="GO:0042132">
    <property type="term" value="F:fructose 1,6-bisphosphate 1-phosphatase activity"/>
    <property type="evidence" value="ECO:0007669"/>
    <property type="project" value="UniProtKB-UniRule"/>
</dbReference>
<dbReference type="Pfam" id="PF00316">
    <property type="entry name" value="FBPase"/>
    <property type="match status" value="1"/>
</dbReference>
<comment type="catalytic activity">
    <reaction evidence="1 9">
        <text>beta-D-fructose 1,6-bisphosphate + H2O = beta-D-fructose 6-phosphate + phosphate</text>
        <dbReference type="Rhea" id="RHEA:11064"/>
        <dbReference type="ChEBI" id="CHEBI:15377"/>
        <dbReference type="ChEBI" id="CHEBI:32966"/>
        <dbReference type="ChEBI" id="CHEBI:43474"/>
        <dbReference type="ChEBI" id="CHEBI:57634"/>
        <dbReference type="EC" id="3.1.3.11"/>
    </reaction>
</comment>
<comment type="pathway">
    <text evidence="2">Carbohydrate biosynthesis; Calvin cycle.</text>
</comment>
<name>A0A7D5ZBD4_9NEIS</name>
<dbReference type="InterPro" id="IPR033391">
    <property type="entry name" value="FBPase_N"/>
</dbReference>
<dbReference type="EMBL" id="CP058952">
    <property type="protein sequence ID" value="QLI80344.1"/>
    <property type="molecule type" value="Genomic_DNA"/>
</dbReference>
<keyword evidence="6 9" id="KW-0378">Hydrolase</keyword>
<dbReference type="InterPro" id="IPR044015">
    <property type="entry name" value="FBPase_C_dom"/>
</dbReference>
<dbReference type="InterPro" id="IPR028343">
    <property type="entry name" value="FBPtase"/>
</dbReference>
<feature type="binding site" evidence="9">
    <location>
        <position position="107"/>
    </location>
    <ligand>
        <name>Mg(2+)</name>
        <dbReference type="ChEBI" id="CHEBI:18420"/>
        <label>1</label>
    </ligand>
</feature>
<dbReference type="InterPro" id="IPR000146">
    <property type="entry name" value="FBPase_class-1"/>
</dbReference>
<evidence type="ECO:0000256" key="4">
    <source>
        <dbReference type="ARBA" id="ARBA00022490"/>
    </source>
</evidence>
<dbReference type="GO" id="GO:0006000">
    <property type="term" value="P:fructose metabolic process"/>
    <property type="evidence" value="ECO:0007669"/>
    <property type="project" value="TreeGrafter"/>
</dbReference>
<feature type="domain" description="Fructose-1-6-bisphosphatase class 1 C-terminal" evidence="12">
    <location>
        <begin position="188"/>
        <end position="320"/>
    </location>
</feature>
<dbReference type="PIRSF" id="PIRSF500210">
    <property type="entry name" value="FBPtase"/>
    <property type="match status" value="1"/>
</dbReference>
<dbReference type="GO" id="GO:0030388">
    <property type="term" value="P:fructose 1,6-bisphosphate metabolic process"/>
    <property type="evidence" value="ECO:0007669"/>
    <property type="project" value="TreeGrafter"/>
</dbReference>
<feature type="binding site" evidence="9">
    <location>
        <position position="105"/>
    </location>
    <ligand>
        <name>Mg(2+)</name>
        <dbReference type="ChEBI" id="CHEBI:18420"/>
        <label>2</label>
    </ligand>
</feature>
<evidence type="ECO:0000259" key="11">
    <source>
        <dbReference type="Pfam" id="PF00316"/>
    </source>
</evidence>
<dbReference type="Pfam" id="PF18913">
    <property type="entry name" value="FBPase_C"/>
    <property type="match status" value="1"/>
</dbReference>
<dbReference type="GO" id="GO:0005829">
    <property type="term" value="C:cytosol"/>
    <property type="evidence" value="ECO:0007669"/>
    <property type="project" value="TreeGrafter"/>
</dbReference>
<feature type="binding site" evidence="9">
    <location>
        <position position="86"/>
    </location>
    <ligand>
        <name>Mg(2+)</name>
        <dbReference type="ChEBI" id="CHEBI:18420"/>
        <label>1</label>
    </ligand>
</feature>
<dbReference type="PIRSF" id="PIRSF000904">
    <property type="entry name" value="FBPtase_SBPase"/>
    <property type="match status" value="1"/>
</dbReference>
<feature type="binding site" evidence="9">
    <location>
        <position position="270"/>
    </location>
    <ligand>
        <name>Mg(2+)</name>
        <dbReference type="ChEBI" id="CHEBI:18420"/>
        <label>2</label>
    </ligand>
</feature>
<comment type="cofactor">
    <cofactor evidence="9">
        <name>Mg(2+)</name>
        <dbReference type="ChEBI" id="CHEBI:18420"/>
    </cofactor>
    <text evidence="9">Binds 2 magnesium ions per subunit.</text>
</comment>
<dbReference type="InterPro" id="IPR020548">
    <property type="entry name" value="Fructose_bisphosphatase_AS"/>
</dbReference>
<feature type="binding site" evidence="9">
    <location>
        <position position="108"/>
    </location>
    <ligand>
        <name>Mg(2+)</name>
        <dbReference type="ChEBI" id="CHEBI:18420"/>
        <label>2</label>
    </ligand>
</feature>
<protein>
    <recommendedName>
        <fullName evidence="9">Fructose-1,6-bisphosphatase class 1</fullName>
        <shortName evidence="9">FBPase class 1</shortName>
        <ecNumber evidence="9">3.1.3.11</ecNumber>
    </recommendedName>
    <alternativeName>
        <fullName evidence="9">D-fructose-1,6-bisphosphate 1-phosphohydrolase class 1</fullName>
    </alternativeName>
</protein>
<evidence type="ECO:0000256" key="9">
    <source>
        <dbReference type="HAMAP-Rule" id="MF_01855"/>
    </source>
</evidence>
<evidence type="ECO:0000313" key="13">
    <source>
        <dbReference type="EMBL" id="QLI80344.1"/>
    </source>
</evidence>
<dbReference type="NCBIfam" id="NF006779">
    <property type="entry name" value="PRK09293.1-3"/>
    <property type="match status" value="1"/>
</dbReference>
<dbReference type="Gene3D" id="3.30.540.10">
    <property type="entry name" value="Fructose-1,6-Bisphosphatase, subunit A, domain 1"/>
    <property type="match status" value="1"/>
</dbReference>
<evidence type="ECO:0000256" key="7">
    <source>
        <dbReference type="ARBA" id="ARBA00022842"/>
    </source>
</evidence>
<gene>
    <name evidence="9" type="primary">fbp</name>
    <name evidence="13" type="ORF">HZU75_01670</name>
</gene>
<dbReference type="GO" id="GO:0000287">
    <property type="term" value="F:magnesium ion binding"/>
    <property type="evidence" value="ECO:0007669"/>
    <property type="project" value="UniProtKB-UniRule"/>
</dbReference>
<dbReference type="HAMAP" id="MF_01855">
    <property type="entry name" value="FBPase_class1"/>
    <property type="match status" value="1"/>
</dbReference>
<feature type="domain" description="Fructose-1-6-bisphosphatase class I N-terminal" evidence="11">
    <location>
        <begin position="12"/>
        <end position="184"/>
    </location>
</feature>
<dbReference type="GO" id="GO:0006094">
    <property type="term" value="P:gluconeogenesis"/>
    <property type="evidence" value="ECO:0007669"/>
    <property type="project" value="UniProtKB-UniRule"/>
</dbReference>
<dbReference type="Proteomes" id="UP000510822">
    <property type="component" value="Chromosome"/>
</dbReference>
<dbReference type="PANTHER" id="PTHR11556">
    <property type="entry name" value="FRUCTOSE-1,6-BISPHOSPHATASE-RELATED"/>
    <property type="match status" value="1"/>
</dbReference>
<evidence type="ECO:0000256" key="6">
    <source>
        <dbReference type="ARBA" id="ARBA00022801"/>
    </source>
</evidence>
<evidence type="ECO:0000256" key="1">
    <source>
        <dbReference type="ARBA" id="ARBA00001273"/>
    </source>
</evidence>
<comment type="subcellular location">
    <subcellularLocation>
        <location evidence="9">Cytoplasm</location>
    </subcellularLocation>
</comment>
<keyword evidence="8 9" id="KW-0119">Carbohydrate metabolism</keyword>
<feature type="binding site" evidence="9">
    <location>
        <begin position="108"/>
        <end position="111"/>
    </location>
    <ligand>
        <name>substrate</name>
    </ligand>
</feature>
<sequence length="357" mass="38365">MSLSLNEYIWQHRSDASLQRVAPLLLGVAQACSQIASAVRNAALNHASGAAGTDNIQGEAQQKLDVISNDIMVAATQELARVLASEEVEQVIAGNPTADLALVFDPLDGSSNLDVNISVGTIFSILSAPQGGSDEAVCLQSGTRQLCAGYALYGPATMLVITTGMGVNGFTYQEETGLFVLTHPDLRIAPQAQEFAINASNQRHWEQPIQAYIADCLEGRDGVRERDFNMRWVASMVAEVHRILLRGGVFLYPADSRAKTRNGKLRLLYEANPMAMLVEAAGGAASTGQMRLLAIEPTELHQRVPVILGAKDEVALIEGYFNQGNSKYGLAADTSGGISMRQAHPPSHQTLFETIFN</sequence>
<evidence type="ECO:0000256" key="10">
    <source>
        <dbReference type="RuleBase" id="RU000508"/>
    </source>
</evidence>
<dbReference type="NCBIfam" id="NF006780">
    <property type="entry name" value="PRK09293.1-4"/>
    <property type="match status" value="1"/>
</dbReference>
<dbReference type="PROSITE" id="PS00124">
    <property type="entry name" value="FBPASE"/>
    <property type="match status" value="1"/>
</dbReference>
<evidence type="ECO:0000256" key="5">
    <source>
        <dbReference type="ARBA" id="ARBA00022723"/>
    </source>
</evidence>
<comment type="caution">
    <text evidence="9">Lacks conserved residue(s) required for the propagation of feature annotation.</text>
</comment>
<evidence type="ECO:0000256" key="3">
    <source>
        <dbReference type="ARBA" id="ARBA00010941"/>
    </source>
</evidence>
<keyword evidence="4 9" id="KW-0963">Cytoplasm</keyword>
<proteinExistence type="inferred from homology"/>
<feature type="binding site" evidence="9">
    <location>
        <position position="198"/>
    </location>
    <ligand>
        <name>substrate</name>
    </ligand>
</feature>
<dbReference type="GO" id="GO:0006002">
    <property type="term" value="P:fructose 6-phosphate metabolic process"/>
    <property type="evidence" value="ECO:0007669"/>
    <property type="project" value="TreeGrafter"/>
</dbReference>
<dbReference type="GO" id="GO:0005986">
    <property type="term" value="P:sucrose biosynthetic process"/>
    <property type="evidence" value="ECO:0007669"/>
    <property type="project" value="TreeGrafter"/>
</dbReference>
<dbReference type="AlphaFoldDB" id="A0A7D5ZBD4"/>
<feature type="binding site" evidence="9">
    <location>
        <position position="105"/>
    </location>
    <ligand>
        <name>Mg(2+)</name>
        <dbReference type="ChEBI" id="CHEBI:18420"/>
        <label>1</label>
    </ligand>
</feature>
<dbReference type="PRINTS" id="PR00115">
    <property type="entry name" value="F16BPHPHTASE"/>
</dbReference>
<reference evidence="13 14" key="1">
    <citation type="journal article" date="2016" name="Int. J. Syst. Evol. Microbiol.">
        <title>Chitinibacter fontanus sp. nov., isolated from a spring.</title>
        <authorList>
            <person name="Sheu S.Y."/>
            <person name="Li Y.S."/>
            <person name="Young C.C."/>
            <person name="Chen W.M."/>
        </authorList>
    </citation>
    <scope>NUCLEOTIDE SEQUENCE [LARGE SCALE GENOMIC DNA]</scope>
    <source>
        <strain evidence="13 14">STM-7</strain>
    </source>
</reference>
<keyword evidence="14" id="KW-1185">Reference proteome</keyword>
<evidence type="ECO:0000313" key="14">
    <source>
        <dbReference type="Proteomes" id="UP000510822"/>
    </source>
</evidence>
<evidence type="ECO:0000256" key="8">
    <source>
        <dbReference type="ARBA" id="ARBA00023277"/>
    </source>
</evidence>
<keyword evidence="5 9" id="KW-0479">Metal-binding</keyword>
<evidence type="ECO:0000259" key="12">
    <source>
        <dbReference type="Pfam" id="PF18913"/>
    </source>
</evidence>
<comment type="subunit">
    <text evidence="9">Homotetramer.</text>
</comment>
<dbReference type="PANTHER" id="PTHR11556:SF35">
    <property type="entry name" value="SEDOHEPTULOSE-1,7-BISPHOSPHATASE, CHLOROPLASTIC"/>
    <property type="match status" value="1"/>
</dbReference>
<dbReference type="FunFam" id="3.40.190.80:FF:000011">
    <property type="entry name" value="Fructose-1,6-bisphosphatase class 1"/>
    <property type="match status" value="1"/>
</dbReference>
<dbReference type="RefSeq" id="WP_180307487.1">
    <property type="nucleotide sequence ID" value="NZ_CP058952.1"/>
</dbReference>
<dbReference type="Gene3D" id="3.40.190.80">
    <property type="match status" value="1"/>
</dbReference>
<organism evidence="13 14">
    <name type="scientific">Chitinibacter fontanus</name>
    <dbReference type="NCBI Taxonomy" id="1737446"/>
    <lineage>
        <taxon>Bacteria</taxon>
        <taxon>Pseudomonadati</taxon>
        <taxon>Pseudomonadota</taxon>
        <taxon>Betaproteobacteria</taxon>
        <taxon>Neisseriales</taxon>
        <taxon>Chitinibacteraceae</taxon>
        <taxon>Chitinibacter</taxon>
    </lineage>
</organism>
<dbReference type="CDD" id="cd00354">
    <property type="entry name" value="FBPase"/>
    <property type="match status" value="1"/>
</dbReference>
<feature type="binding site" evidence="9">
    <location>
        <position position="264"/>
    </location>
    <ligand>
        <name>substrate</name>
    </ligand>
</feature>
<dbReference type="SUPFAM" id="SSF56655">
    <property type="entry name" value="Carbohydrate phosphatase"/>
    <property type="match status" value="1"/>
</dbReference>
<keyword evidence="7 9" id="KW-0460">Magnesium</keyword>